<dbReference type="PRINTS" id="PR00986">
    <property type="entry name" value="TRNASYNTHVAL"/>
</dbReference>
<evidence type="ECO:0000256" key="8">
    <source>
        <dbReference type="ARBA" id="ARBA00022840"/>
    </source>
</evidence>
<dbReference type="CDD" id="cd07962">
    <property type="entry name" value="Anticodon_Ia_Val"/>
    <property type="match status" value="1"/>
</dbReference>
<dbReference type="GO" id="GO:0005829">
    <property type="term" value="C:cytosol"/>
    <property type="evidence" value="ECO:0007669"/>
    <property type="project" value="TreeGrafter"/>
</dbReference>
<keyword evidence="8 14" id="KW-0067">ATP-binding</keyword>
<dbReference type="GO" id="GO:0004832">
    <property type="term" value="F:valine-tRNA ligase activity"/>
    <property type="evidence" value="ECO:0007669"/>
    <property type="project" value="UniProtKB-EC"/>
</dbReference>
<evidence type="ECO:0000256" key="5">
    <source>
        <dbReference type="ARBA" id="ARBA00022490"/>
    </source>
</evidence>
<sequence length="835" mass="97054">MNLNFLPILEFPQKYDPKYVEEKWYDWWLSQQFFKPCLVRDLEINDKEIFSMVLPPPNVTGTLHLGHALTNSIQDALVRWNRMHGKSVVWVPGSDHAGIATQVVVEKRVWKDKKQTRHDVGREKFIEEVWKWKNQKGNIISDQMKRLGSSLDWSRECFTMDKRLSDAVNEAFVRLHDEGLIYRSNKLVNWSCSLQSAISNIEVENVEIEGKQKFIVPGYEKPVNFGVMTLFKYPVENSDESITVATTRPETMLGDVAVAVNPNDSRYLHLHNHHVIHPIDNRRLPIITDEFVDKEFGTGAVKITPGHDYNDFDIGRKHDLPALTIIDINGRMTNTTEEFDQKRRFDVRWMVVKKLKDLGLFIEERSHAMTLPMCSRSKDIIEPLLKEQWYINCIDMNKKAIQSLQNGELKIVPKNYEKHLIQWLTNTEDWCISRQLWWGHQIPAYRLISPKQSCDLWISGRNEMDAKQKAANKLDISVDYVEVERDEDVLDTWFSSAIFPFSVHGWPQQNDTLSRYYPNSLLETGNDILYMWVARMVILGQKLTGQLPFNQVLLHGILKDAYGRKMSKSLGNVIDPMDVIQGVSLQQLIEKLKDSNLDEKEINKAEQGNKKEFPTGIPECGADALRFTLCSHDFKAGEVSIDRTLFKSNRHFCNKIWQGFRYILSNFGDDFIPSSDFQITDSESLINKWIISQLSNLVLTCDKNFKSYDLHQVALSLHQFWVSQFCDVYLECTKPVFLHGSPDQKQEFREVLYLCIETFLRCLSPFMPFITEELYQRLPDKADKSISICVAPYPTVSRYNYRNITIENKIKEVQTIVSNVLRMKLDYKLKVPKPG</sequence>
<evidence type="ECO:0000313" key="18">
    <source>
        <dbReference type="Proteomes" id="UP000030746"/>
    </source>
</evidence>
<evidence type="ECO:0000256" key="2">
    <source>
        <dbReference type="ARBA" id="ARBA00004496"/>
    </source>
</evidence>
<protein>
    <recommendedName>
        <fullName evidence="12">Valine--tRNA ligase, mitochondrial</fullName>
        <ecNumber evidence="4">6.1.1.9</ecNumber>
    </recommendedName>
    <alternativeName>
        <fullName evidence="11">Valyl-tRNA synthetase</fullName>
    </alternativeName>
</protein>
<keyword evidence="18" id="KW-1185">Reference proteome</keyword>
<gene>
    <name evidence="17" type="ORF">LOTGIDRAFT_118105</name>
</gene>
<dbReference type="GO" id="GO:0002161">
    <property type="term" value="F:aminoacyl-tRNA deacylase activity"/>
    <property type="evidence" value="ECO:0007669"/>
    <property type="project" value="InterPro"/>
</dbReference>
<dbReference type="Gene3D" id="3.90.740.10">
    <property type="entry name" value="Valyl/Leucyl/Isoleucyl-tRNA synthetase, editing domain"/>
    <property type="match status" value="1"/>
</dbReference>
<dbReference type="FunFam" id="3.40.50.620:FF:000078">
    <property type="entry name" value="Valine--tRNA ligase, mitochondrial"/>
    <property type="match status" value="1"/>
</dbReference>
<dbReference type="Proteomes" id="UP000030746">
    <property type="component" value="Unassembled WGS sequence"/>
</dbReference>
<evidence type="ECO:0000256" key="13">
    <source>
        <dbReference type="ARBA" id="ARBA00047552"/>
    </source>
</evidence>
<dbReference type="GO" id="GO:0006438">
    <property type="term" value="P:valyl-tRNA aminoacylation"/>
    <property type="evidence" value="ECO:0007669"/>
    <property type="project" value="InterPro"/>
</dbReference>
<dbReference type="CTD" id="20231577"/>
<evidence type="ECO:0000256" key="4">
    <source>
        <dbReference type="ARBA" id="ARBA00013169"/>
    </source>
</evidence>
<dbReference type="InterPro" id="IPR013155">
    <property type="entry name" value="M/V/L/I-tRNA-synth_anticd-bd"/>
</dbReference>
<dbReference type="InterPro" id="IPR014729">
    <property type="entry name" value="Rossmann-like_a/b/a_fold"/>
</dbReference>
<dbReference type="Gene3D" id="3.40.50.620">
    <property type="entry name" value="HUPs"/>
    <property type="match status" value="2"/>
</dbReference>
<feature type="domain" description="Methionyl/Valyl/Leucyl/Isoleucyl-tRNA synthetase anticodon-binding" evidence="16">
    <location>
        <begin position="687"/>
        <end position="830"/>
    </location>
</feature>
<evidence type="ECO:0000259" key="16">
    <source>
        <dbReference type="Pfam" id="PF08264"/>
    </source>
</evidence>
<evidence type="ECO:0000256" key="1">
    <source>
        <dbReference type="ARBA" id="ARBA00004173"/>
    </source>
</evidence>
<evidence type="ECO:0000313" key="17">
    <source>
        <dbReference type="EMBL" id="ESO94544.1"/>
    </source>
</evidence>
<evidence type="ECO:0000256" key="11">
    <source>
        <dbReference type="ARBA" id="ARBA00029936"/>
    </source>
</evidence>
<dbReference type="HOGENOM" id="CLU_001493_0_0_1"/>
<feature type="domain" description="Aminoacyl-tRNA synthetase class Ia" evidence="15">
    <location>
        <begin position="23"/>
        <end position="634"/>
    </location>
</feature>
<dbReference type="PANTHER" id="PTHR11946:SF109">
    <property type="entry name" value="VALINE--TRNA LIGASE"/>
    <property type="match status" value="1"/>
</dbReference>
<dbReference type="GO" id="GO:0005739">
    <property type="term" value="C:mitochondrion"/>
    <property type="evidence" value="ECO:0007669"/>
    <property type="project" value="UniProtKB-SubCell"/>
</dbReference>
<evidence type="ECO:0000256" key="10">
    <source>
        <dbReference type="ARBA" id="ARBA00023146"/>
    </source>
</evidence>
<dbReference type="NCBIfam" id="TIGR00422">
    <property type="entry name" value="valS"/>
    <property type="match status" value="1"/>
</dbReference>
<dbReference type="KEGG" id="lgi:LOTGIDRAFT_118105"/>
<keyword evidence="10 14" id="KW-0030">Aminoacyl-tRNA synthetase</keyword>
<dbReference type="OrthoDB" id="629407at2759"/>
<dbReference type="Gene3D" id="1.10.730.10">
    <property type="entry name" value="Isoleucyl-tRNA Synthetase, Domain 1"/>
    <property type="match status" value="1"/>
</dbReference>
<proteinExistence type="inferred from homology"/>
<dbReference type="SUPFAM" id="SSF50677">
    <property type="entry name" value="ValRS/IleRS/LeuRS editing domain"/>
    <property type="match status" value="1"/>
</dbReference>
<evidence type="ECO:0000256" key="12">
    <source>
        <dbReference type="ARBA" id="ARBA00040837"/>
    </source>
</evidence>
<reference evidence="17 18" key="1">
    <citation type="journal article" date="2013" name="Nature">
        <title>Insights into bilaterian evolution from three spiralian genomes.</title>
        <authorList>
            <person name="Simakov O."/>
            <person name="Marletaz F."/>
            <person name="Cho S.J."/>
            <person name="Edsinger-Gonzales E."/>
            <person name="Havlak P."/>
            <person name="Hellsten U."/>
            <person name="Kuo D.H."/>
            <person name="Larsson T."/>
            <person name="Lv J."/>
            <person name="Arendt D."/>
            <person name="Savage R."/>
            <person name="Osoegawa K."/>
            <person name="de Jong P."/>
            <person name="Grimwood J."/>
            <person name="Chapman J.A."/>
            <person name="Shapiro H."/>
            <person name="Aerts A."/>
            <person name="Otillar R.P."/>
            <person name="Terry A.Y."/>
            <person name="Boore J.L."/>
            <person name="Grigoriev I.V."/>
            <person name="Lindberg D.R."/>
            <person name="Seaver E.C."/>
            <person name="Weisblat D.A."/>
            <person name="Putnam N.H."/>
            <person name="Rokhsar D.S."/>
        </authorList>
    </citation>
    <scope>NUCLEOTIDE SEQUENCE [LARGE SCALE GENOMIC DNA]</scope>
</reference>
<keyword evidence="5" id="KW-0963">Cytoplasm</keyword>
<keyword evidence="9 14" id="KW-0648">Protein biosynthesis</keyword>
<name>V4BZG6_LOTGI</name>
<evidence type="ECO:0000256" key="9">
    <source>
        <dbReference type="ARBA" id="ARBA00022917"/>
    </source>
</evidence>
<dbReference type="GeneID" id="20231577"/>
<dbReference type="FunFam" id="3.90.740.10:FF:000005">
    <property type="entry name" value="Valine--tRNA ligase, mitochondrial"/>
    <property type="match status" value="1"/>
</dbReference>
<dbReference type="STRING" id="225164.V4BZG6"/>
<dbReference type="CDD" id="cd00817">
    <property type="entry name" value="ValRS_core"/>
    <property type="match status" value="1"/>
</dbReference>
<dbReference type="OMA" id="PPNCATN"/>
<accession>V4BZG6</accession>
<dbReference type="AlphaFoldDB" id="V4BZG6"/>
<comment type="subcellular location">
    <subcellularLocation>
        <location evidence="2">Cytoplasm</location>
    </subcellularLocation>
    <subcellularLocation>
        <location evidence="1">Mitochondrion</location>
    </subcellularLocation>
</comment>
<dbReference type="InterPro" id="IPR001412">
    <property type="entry name" value="aa-tRNA-synth_I_CS"/>
</dbReference>
<comment type="similarity">
    <text evidence="3 14">Belongs to the class-I aminoacyl-tRNA synthetase family.</text>
</comment>
<dbReference type="Pfam" id="PF08264">
    <property type="entry name" value="Anticodon_1"/>
    <property type="match status" value="1"/>
</dbReference>
<dbReference type="GO" id="GO:0005524">
    <property type="term" value="F:ATP binding"/>
    <property type="evidence" value="ECO:0007669"/>
    <property type="project" value="UniProtKB-KW"/>
</dbReference>
<dbReference type="NCBIfam" id="NF004349">
    <property type="entry name" value="PRK05729.1"/>
    <property type="match status" value="1"/>
</dbReference>
<dbReference type="SUPFAM" id="SSF52374">
    <property type="entry name" value="Nucleotidylyl transferase"/>
    <property type="match status" value="1"/>
</dbReference>
<evidence type="ECO:0000256" key="14">
    <source>
        <dbReference type="RuleBase" id="RU363035"/>
    </source>
</evidence>
<comment type="catalytic activity">
    <reaction evidence="13">
        <text>tRNA(Val) + L-valine + ATP = L-valyl-tRNA(Val) + AMP + diphosphate</text>
        <dbReference type="Rhea" id="RHEA:10704"/>
        <dbReference type="Rhea" id="RHEA-COMP:9672"/>
        <dbReference type="Rhea" id="RHEA-COMP:9708"/>
        <dbReference type="ChEBI" id="CHEBI:30616"/>
        <dbReference type="ChEBI" id="CHEBI:33019"/>
        <dbReference type="ChEBI" id="CHEBI:57762"/>
        <dbReference type="ChEBI" id="CHEBI:78442"/>
        <dbReference type="ChEBI" id="CHEBI:78537"/>
        <dbReference type="ChEBI" id="CHEBI:456215"/>
        <dbReference type="EC" id="6.1.1.9"/>
    </reaction>
</comment>
<dbReference type="SUPFAM" id="SSF47323">
    <property type="entry name" value="Anticodon-binding domain of a subclass of class I aminoacyl-tRNA synthetases"/>
    <property type="match status" value="1"/>
</dbReference>
<dbReference type="InterPro" id="IPR002303">
    <property type="entry name" value="Valyl-tRNA_ligase"/>
</dbReference>
<evidence type="ECO:0000256" key="7">
    <source>
        <dbReference type="ARBA" id="ARBA00022741"/>
    </source>
</evidence>
<dbReference type="InterPro" id="IPR009080">
    <property type="entry name" value="tRNAsynth_Ia_anticodon-bd"/>
</dbReference>
<evidence type="ECO:0000256" key="6">
    <source>
        <dbReference type="ARBA" id="ARBA00022598"/>
    </source>
</evidence>
<keyword evidence="7 14" id="KW-0547">Nucleotide-binding</keyword>
<dbReference type="FunFam" id="3.40.50.620:FF:000020">
    <property type="entry name" value="Valine--tRNA ligase, mitochondrial"/>
    <property type="match status" value="1"/>
</dbReference>
<dbReference type="PROSITE" id="PS00178">
    <property type="entry name" value="AA_TRNA_LIGASE_I"/>
    <property type="match status" value="1"/>
</dbReference>
<dbReference type="EC" id="6.1.1.9" evidence="4"/>
<dbReference type="PANTHER" id="PTHR11946">
    <property type="entry name" value="VALYL-TRNA SYNTHETASES"/>
    <property type="match status" value="1"/>
</dbReference>
<dbReference type="RefSeq" id="XP_009054823.1">
    <property type="nucleotide sequence ID" value="XM_009056575.1"/>
</dbReference>
<dbReference type="InterPro" id="IPR033705">
    <property type="entry name" value="Anticodon_Ia_Val"/>
</dbReference>
<dbReference type="InterPro" id="IPR009008">
    <property type="entry name" value="Val/Leu/Ile-tRNA-synth_edit"/>
</dbReference>
<dbReference type="EMBL" id="KB201802">
    <property type="protein sequence ID" value="ESO94544.1"/>
    <property type="molecule type" value="Genomic_DNA"/>
</dbReference>
<organism evidence="17 18">
    <name type="scientific">Lottia gigantea</name>
    <name type="common">Giant owl limpet</name>
    <dbReference type="NCBI Taxonomy" id="225164"/>
    <lineage>
        <taxon>Eukaryota</taxon>
        <taxon>Metazoa</taxon>
        <taxon>Spiralia</taxon>
        <taxon>Lophotrochozoa</taxon>
        <taxon>Mollusca</taxon>
        <taxon>Gastropoda</taxon>
        <taxon>Patellogastropoda</taxon>
        <taxon>Lottioidea</taxon>
        <taxon>Lottiidae</taxon>
        <taxon>Lottia</taxon>
    </lineage>
</organism>
<keyword evidence="6 14" id="KW-0436">Ligase</keyword>
<evidence type="ECO:0000256" key="3">
    <source>
        <dbReference type="ARBA" id="ARBA00005594"/>
    </source>
</evidence>
<dbReference type="InterPro" id="IPR002300">
    <property type="entry name" value="aa-tRNA-synth_Ia"/>
</dbReference>
<dbReference type="Pfam" id="PF00133">
    <property type="entry name" value="tRNA-synt_1"/>
    <property type="match status" value="1"/>
</dbReference>
<dbReference type="FunFam" id="1.10.730.10:FF:000009">
    <property type="entry name" value="Valine--tRNA ligase, mitochondrial"/>
    <property type="match status" value="1"/>
</dbReference>
<evidence type="ECO:0000259" key="15">
    <source>
        <dbReference type="Pfam" id="PF00133"/>
    </source>
</evidence>